<dbReference type="SMART" id="SM00220">
    <property type="entry name" value="S_TKc"/>
    <property type="match status" value="1"/>
</dbReference>
<dbReference type="STRING" id="6335.A0A0V1LNR4"/>
<evidence type="ECO:0000256" key="11">
    <source>
        <dbReference type="ARBA" id="ARBA00022833"/>
    </source>
</evidence>
<comment type="catalytic activity">
    <reaction evidence="13">
        <text>L-threonyl-[protein] + ATP = O-phospho-L-threonyl-[protein] + ADP + H(+)</text>
        <dbReference type="Rhea" id="RHEA:46608"/>
        <dbReference type="Rhea" id="RHEA-COMP:11060"/>
        <dbReference type="Rhea" id="RHEA-COMP:11605"/>
        <dbReference type="ChEBI" id="CHEBI:15378"/>
        <dbReference type="ChEBI" id="CHEBI:30013"/>
        <dbReference type="ChEBI" id="CHEBI:30616"/>
        <dbReference type="ChEBI" id="CHEBI:61977"/>
        <dbReference type="ChEBI" id="CHEBI:456216"/>
        <dbReference type="EC" id="2.7.11.13"/>
    </reaction>
</comment>
<protein>
    <recommendedName>
        <fullName evidence="2">protein kinase C</fullName>
        <ecNumber evidence="2">2.7.11.13</ecNumber>
    </recommendedName>
</protein>
<keyword evidence="8 16" id="KW-0547">Nucleotide-binding</keyword>
<evidence type="ECO:0000259" key="21">
    <source>
        <dbReference type="PROSITE" id="PS51285"/>
    </source>
</evidence>
<feature type="binding site" evidence="16 17">
    <location>
        <position position="426"/>
    </location>
    <ligand>
        <name>ATP</name>
        <dbReference type="ChEBI" id="CHEBI:30616"/>
    </ligand>
</feature>
<dbReference type="PROSITE" id="PS00107">
    <property type="entry name" value="PROTEIN_KINASE_ATP"/>
    <property type="match status" value="1"/>
</dbReference>
<dbReference type="Pfam" id="PF00130">
    <property type="entry name" value="C1_1"/>
    <property type="match status" value="2"/>
</dbReference>
<gene>
    <name evidence="22" type="primary">tpa-1</name>
    <name evidence="22" type="ORF">T02_7458</name>
</gene>
<keyword evidence="10 22" id="KW-0418">Kinase</keyword>
<dbReference type="Gene3D" id="3.30.200.20">
    <property type="entry name" value="Phosphorylase Kinase, domain 1"/>
    <property type="match status" value="2"/>
</dbReference>
<dbReference type="EMBL" id="JYDW01000022">
    <property type="protein sequence ID" value="KRZ61031.1"/>
    <property type="molecule type" value="Genomic_DNA"/>
</dbReference>
<reference evidence="22 23" key="1">
    <citation type="submission" date="2015-05" db="EMBL/GenBank/DDBJ databases">
        <title>Evolution of Trichinella species and genotypes.</title>
        <authorList>
            <person name="Korhonen P.K."/>
            <person name="Edoardo P."/>
            <person name="Giuseppe L.R."/>
            <person name="Gasser R.B."/>
        </authorList>
    </citation>
    <scope>NUCLEOTIDE SEQUENCE [LARGE SCALE GENOMIC DNA]</scope>
    <source>
        <strain evidence="22">ISS10</strain>
    </source>
</reference>
<feature type="domain" description="Protein kinase" evidence="19">
    <location>
        <begin position="397"/>
        <end position="641"/>
    </location>
</feature>
<feature type="domain" description="AGC-kinase C-terminal" evidence="21">
    <location>
        <begin position="642"/>
        <end position="713"/>
    </location>
</feature>
<dbReference type="InterPro" id="IPR014376">
    <property type="entry name" value="Prot_kin_PKC_delta"/>
</dbReference>
<dbReference type="SUPFAM" id="SSF56112">
    <property type="entry name" value="Protein kinase-like (PK-like)"/>
    <property type="match status" value="1"/>
</dbReference>
<accession>A0A0V1LNR4</accession>
<evidence type="ECO:0000256" key="17">
    <source>
        <dbReference type="PROSITE-ProRule" id="PRU10141"/>
    </source>
</evidence>
<dbReference type="OrthoDB" id="63267at2759"/>
<dbReference type="InterPro" id="IPR017441">
    <property type="entry name" value="Protein_kinase_ATP_BS"/>
</dbReference>
<comment type="catalytic activity">
    <reaction evidence="14">
        <text>L-seryl-[protein] + ATP = O-phospho-L-seryl-[protein] + ADP + H(+)</text>
        <dbReference type="Rhea" id="RHEA:17989"/>
        <dbReference type="Rhea" id="RHEA-COMP:9863"/>
        <dbReference type="Rhea" id="RHEA-COMP:11604"/>
        <dbReference type="ChEBI" id="CHEBI:15378"/>
        <dbReference type="ChEBI" id="CHEBI:29999"/>
        <dbReference type="ChEBI" id="CHEBI:30616"/>
        <dbReference type="ChEBI" id="CHEBI:83421"/>
        <dbReference type="ChEBI" id="CHEBI:456216"/>
        <dbReference type="EC" id="2.7.11.13"/>
    </reaction>
</comment>
<dbReference type="InterPro" id="IPR002219">
    <property type="entry name" value="PKC_DAG/PE"/>
</dbReference>
<proteinExistence type="inferred from homology"/>
<keyword evidence="9" id="KW-0863">Zinc-finger</keyword>
<keyword evidence="12 16" id="KW-0067">ATP-binding</keyword>
<dbReference type="FunFam" id="3.30.60.20:FF:000003">
    <property type="entry name" value="Protein kinase C delta"/>
    <property type="match status" value="1"/>
</dbReference>
<dbReference type="PROSITE" id="PS50011">
    <property type="entry name" value="PROTEIN_KINASE_DOM"/>
    <property type="match status" value="1"/>
</dbReference>
<keyword evidence="7" id="KW-0677">Repeat</keyword>
<evidence type="ECO:0000256" key="1">
    <source>
        <dbReference type="ARBA" id="ARBA00005490"/>
    </source>
</evidence>
<dbReference type="Pfam" id="PF21494">
    <property type="entry name" value="PKC_C2"/>
    <property type="match status" value="1"/>
</dbReference>
<dbReference type="Pfam" id="PF00433">
    <property type="entry name" value="Pkinase_C"/>
    <property type="match status" value="1"/>
</dbReference>
<evidence type="ECO:0000259" key="19">
    <source>
        <dbReference type="PROSITE" id="PS50011"/>
    </source>
</evidence>
<dbReference type="PANTHER" id="PTHR24351">
    <property type="entry name" value="RIBOSOMAL PROTEIN S6 KINASE"/>
    <property type="match status" value="1"/>
</dbReference>
<evidence type="ECO:0000256" key="6">
    <source>
        <dbReference type="ARBA" id="ARBA00022723"/>
    </source>
</evidence>
<evidence type="ECO:0000256" key="4">
    <source>
        <dbReference type="ARBA" id="ARBA00022553"/>
    </source>
</evidence>
<evidence type="ECO:0000256" key="5">
    <source>
        <dbReference type="ARBA" id="ARBA00022679"/>
    </source>
</evidence>
<comment type="caution">
    <text evidence="22">The sequence shown here is derived from an EMBL/GenBank/DDBJ whole genome shotgun (WGS) entry which is preliminary data.</text>
</comment>
<dbReference type="PROSITE" id="PS51285">
    <property type="entry name" value="AGC_KINASE_CTER"/>
    <property type="match status" value="1"/>
</dbReference>
<dbReference type="PIRSF" id="PIRSF000551">
    <property type="entry name" value="PKC_delta"/>
    <property type="match status" value="1"/>
</dbReference>
<dbReference type="FunFam" id="3.30.60.20:FF:000008">
    <property type="entry name" value="Protein kinase C theta"/>
    <property type="match status" value="1"/>
</dbReference>
<dbReference type="InterPro" id="IPR011009">
    <property type="entry name" value="Kinase-like_dom_sf"/>
</dbReference>
<dbReference type="AlphaFoldDB" id="A0A0V1LNR4"/>
<dbReference type="InterPro" id="IPR035892">
    <property type="entry name" value="C2_domain_sf"/>
</dbReference>
<evidence type="ECO:0000256" key="2">
    <source>
        <dbReference type="ARBA" id="ARBA00012429"/>
    </source>
</evidence>
<feature type="domain" description="Phorbol-ester/DAG-type" evidence="20">
    <location>
        <begin position="166"/>
        <end position="216"/>
    </location>
</feature>
<evidence type="ECO:0000256" key="7">
    <source>
        <dbReference type="ARBA" id="ARBA00022737"/>
    </source>
</evidence>
<feature type="transmembrane region" description="Helical" evidence="18">
    <location>
        <begin position="775"/>
        <end position="794"/>
    </location>
</feature>
<evidence type="ECO:0000313" key="22">
    <source>
        <dbReference type="EMBL" id="KRZ61031.1"/>
    </source>
</evidence>
<dbReference type="InterPro" id="IPR000961">
    <property type="entry name" value="AGC-kinase_C"/>
</dbReference>
<feature type="active site" description="Proton acceptor" evidence="15">
    <location>
        <position position="506"/>
    </location>
</feature>
<dbReference type="Pfam" id="PF00069">
    <property type="entry name" value="Pkinase"/>
    <property type="match status" value="1"/>
</dbReference>
<keyword evidence="18" id="KW-1133">Transmembrane helix</keyword>
<feature type="binding site" evidence="16">
    <location>
        <begin position="403"/>
        <end position="411"/>
    </location>
    <ligand>
        <name>ATP</name>
        <dbReference type="ChEBI" id="CHEBI:30616"/>
    </ligand>
</feature>
<dbReference type="Gene3D" id="3.30.60.20">
    <property type="match status" value="2"/>
</dbReference>
<dbReference type="InterPro" id="IPR046349">
    <property type="entry name" value="C1-like_sf"/>
</dbReference>
<evidence type="ECO:0000256" key="9">
    <source>
        <dbReference type="ARBA" id="ARBA00022771"/>
    </source>
</evidence>
<evidence type="ECO:0000256" key="14">
    <source>
        <dbReference type="ARBA" id="ARBA00047470"/>
    </source>
</evidence>
<evidence type="ECO:0000259" key="20">
    <source>
        <dbReference type="PROSITE" id="PS50081"/>
    </source>
</evidence>
<dbReference type="SMART" id="SM00109">
    <property type="entry name" value="C1"/>
    <property type="match status" value="2"/>
</dbReference>
<keyword evidence="11" id="KW-0862">Zinc</keyword>
<comment type="similarity">
    <text evidence="1">Belongs to the protein kinase superfamily. AGC Ser/Thr protein kinase family. PKC subfamily.</text>
</comment>
<organism evidence="22 23">
    <name type="scientific">Trichinella nativa</name>
    <dbReference type="NCBI Taxonomy" id="6335"/>
    <lineage>
        <taxon>Eukaryota</taxon>
        <taxon>Metazoa</taxon>
        <taxon>Ecdysozoa</taxon>
        <taxon>Nematoda</taxon>
        <taxon>Enoplea</taxon>
        <taxon>Dorylaimia</taxon>
        <taxon>Trichinellida</taxon>
        <taxon>Trichinellidae</taxon>
        <taxon>Trichinella</taxon>
    </lineage>
</organism>
<dbReference type="PROSITE" id="PS00108">
    <property type="entry name" value="PROTEIN_KINASE_ST"/>
    <property type="match status" value="1"/>
</dbReference>
<keyword evidence="6" id="KW-0479">Metal-binding</keyword>
<keyword evidence="18" id="KW-0812">Transmembrane</keyword>
<dbReference type="InterPro" id="IPR008271">
    <property type="entry name" value="Ser/Thr_kinase_AS"/>
</dbReference>
<dbReference type="Gene3D" id="2.60.40.150">
    <property type="entry name" value="C2 domain"/>
    <property type="match status" value="1"/>
</dbReference>
<keyword evidence="18" id="KW-0472">Membrane</keyword>
<dbReference type="PROSITE" id="PS50081">
    <property type="entry name" value="ZF_DAG_PE_2"/>
    <property type="match status" value="2"/>
</dbReference>
<dbReference type="Gene3D" id="1.10.510.10">
    <property type="entry name" value="Transferase(Phosphotransferase) domain 1"/>
    <property type="match status" value="1"/>
</dbReference>
<evidence type="ECO:0000256" key="3">
    <source>
        <dbReference type="ARBA" id="ARBA00022527"/>
    </source>
</evidence>
<dbReference type="Proteomes" id="UP000054721">
    <property type="component" value="Unassembled WGS sequence"/>
</dbReference>
<evidence type="ECO:0000313" key="23">
    <source>
        <dbReference type="Proteomes" id="UP000054721"/>
    </source>
</evidence>
<sequence>MLNQGGVLRVKLARAELLDTECSVELSCAMNIKKRIKEEGKRSKLVQDGETHYLEWNKCFDVVVCANCVLQILLAEESGRPIADALVRLEDLMDKFHNGNTATVWVYRSFKIHLHPTGKLLVQLKWIADQSSTSSSERSGDGKLMAFGIERRRGAIRHNKVHEIRGHPFVATFFRQPTFCSICSFFLWGLNKQGYQCLVCRCAVHKRCHSKVLSQCPGSAWITKETKYLKERFKIDIPHRFRVYNFKSPTFCDHCGSLLYGLVKQGLKCETCGLNVHHRCVTLVPNLCGVNQRQLADALADIRLSSADFGTASGSTEHICCTVSNNSSLNPEKKASLAMCKVGEMSNIFSSTPNILKKVKPFFRAQTYNLEQSDNWQDGNSSCAALYKSKKITLNHFNILKLLGKGSFGKVMLVELKAKGQYYAMKCLKKDVILNGEDIECTFIERRVLILGQQSPFLTKVFWCFQSPSFTARDMINTVSWFFRFYAAEIQCGLEFLHSRNIIYRDLKLDNVLLDVEGHIHLTDFGMCKTEMNRENGLASTFCGTPDYIAPEIIKGKLYSEAVDYWSFGVLLYEMLVGQSPFHGEREDELFESILNEQPVFPKTLSREAARCLHALFDRNPSTRLGMPGCPHGPIRSITFFRSIDWKKIQQRQVVPPFKPTVKSAADVSNFDDDFTSEQSTLTPLDSQLLESIDQEQFMNFTYITSEFLRAIWTMMDTSTQAFAERGMEEGNKYKLLHDQRIFWPNRDKTLSNIVTPVVPTHPLKRKPFYDSYEHEFFCAVGLISLIAIGYYIYRRYR</sequence>
<evidence type="ECO:0000256" key="13">
    <source>
        <dbReference type="ARBA" id="ARBA00047272"/>
    </source>
</evidence>
<evidence type="ECO:0000256" key="16">
    <source>
        <dbReference type="PIRSR" id="PIRSR000551-51"/>
    </source>
</evidence>
<dbReference type="PRINTS" id="PR00008">
    <property type="entry name" value="DAGPEDOMAIN"/>
</dbReference>
<dbReference type="InterPro" id="IPR000719">
    <property type="entry name" value="Prot_kinase_dom"/>
</dbReference>
<dbReference type="FunFam" id="1.10.510.10:FF:000048">
    <property type="entry name" value="Protein kinase C"/>
    <property type="match status" value="1"/>
</dbReference>
<evidence type="ECO:0000256" key="10">
    <source>
        <dbReference type="ARBA" id="ARBA00022777"/>
    </source>
</evidence>
<dbReference type="SUPFAM" id="SSF57889">
    <property type="entry name" value="Cysteine-rich domain"/>
    <property type="match status" value="2"/>
</dbReference>
<dbReference type="InterPro" id="IPR020454">
    <property type="entry name" value="DAG/PE-bd"/>
</dbReference>
<dbReference type="CDD" id="cd20834">
    <property type="entry name" value="C1_nPKC_theta-like_rpt1"/>
    <property type="match status" value="1"/>
</dbReference>
<evidence type="ECO:0000256" key="12">
    <source>
        <dbReference type="ARBA" id="ARBA00022840"/>
    </source>
</evidence>
<evidence type="ECO:0000256" key="18">
    <source>
        <dbReference type="SAM" id="Phobius"/>
    </source>
</evidence>
<dbReference type="GO" id="GO:0106310">
    <property type="term" value="F:protein serine kinase activity"/>
    <property type="evidence" value="ECO:0007669"/>
    <property type="project" value="RHEA"/>
</dbReference>
<keyword evidence="23" id="KW-1185">Reference proteome</keyword>
<keyword evidence="5" id="KW-0808">Transferase</keyword>
<dbReference type="EC" id="2.7.11.13" evidence="2"/>
<dbReference type="FunFam" id="3.30.200.20:FF:000103">
    <property type="entry name" value="Protein kinase C"/>
    <property type="match status" value="1"/>
</dbReference>
<dbReference type="GO" id="GO:0005524">
    <property type="term" value="F:ATP binding"/>
    <property type="evidence" value="ECO:0007669"/>
    <property type="project" value="UniProtKB-UniRule"/>
</dbReference>
<dbReference type="GO" id="GO:0004697">
    <property type="term" value="F:diacylglycerol-dependent serine/threonine kinase activity"/>
    <property type="evidence" value="ECO:0007669"/>
    <property type="project" value="UniProtKB-EC"/>
</dbReference>
<dbReference type="CDD" id="cd20837">
    <property type="entry name" value="C1_nPKC_theta-like_rpt2"/>
    <property type="match status" value="1"/>
</dbReference>
<dbReference type="PROSITE" id="PS00479">
    <property type="entry name" value="ZF_DAG_PE_1"/>
    <property type="match status" value="1"/>
</dbReference>
<dbReference type="GO" id="GO:0008270">
    <property type="term" value="F:zinc ion binding"/>
    <property type="evidence" value="ECO:0007669"/>
    <property type="project" value="UniProtKB-KW"/>
</dbReference>
<evidence type="ECO:0000256" key="15">
    <source>
        <dbReference type="PIRSR" id="PIRSR000551-50"/>
    </source>
</evidence>
<keyword evidence="4" id="KW-0597">Phosphoprotein</keyword>
<keyword evidence="3" id="KW-0723">Serine/threonine-protein kinase</keyword>
<dbReference type="SMART" id="SM00133">
    <property type="entry name" value="S_TK_X"/>
    <property type="match status" value="1"/>
</dbReference>
<evidence type="ECO:0000256" key="8">
    <source>
        <dbReference type="ARBA" id="ARBA00022741"/>
    </source>
</evidence>
<dbReference type="InterPro" id="IPR017892">
    <property type="entry name" value="Pkinase_C"/>
</dbReference>
<feature type="domain" description="Phorbol-ester/DAG-type" evidence="20">
    <location>
        <begin position="238"/>
        <end position="288"/>
    </location>
</feature>
<name>A0A0V1LNR4_9BILA</name>